<evidence type="ECO:0000313" key="3">
    <source>
        <dbReference type="RefSeq" id="XP_018436087.2"/>
    </source>
</evidence>
<dbReference type="Proteomes" id="UP000504610">
    <property type="component" value="Chromosome 2"/>
</dbReference>
<evidence type="ECO:0000259" key="1">
    <source>
        <dbReference type="Pfam" id="PF13966"/>
    </source>
</evidence>
<name>A0A6J0JKC3_RAPSA</name>
<dbReference type="GeneID" id="108808437"/>
<dbReference type="InterPro" id="IPR026960">
    <property type="entry name" value="RVT-Znf"/>
</dbReference>
<reference evidence="2" key="1">
    <citation type="journal article" date="2019" name="Database">
        <title>The radish genome database (RadishGD): an integrated information resource for radish genomics.</title>
        <authorList>
            <person name="Yu H.J."/>
            <person name="Baek S."/>
            <person name="Lee Y.J."/>
            <person name="Cho A."/>
            <person name="Mun J.H."/>
        </authorList>
    </citation>
    <scope>NUCLEOTIDE SEQUENCE [LARGE SCALE GENOMIC DNA]</scope>
    <source>
        <strain evidence="2">cv. WK10039</strain>
    </source>
</reference>
<accession>A0A6J0JKC3</accession>
<dbReference type="KEGG" id="rsz:108808437"/>
<keyword evidence="2" id="KW-1185">Reference proteome</keyword>
<protein>
    <submittedName>
        <fullName evidence="3">Uncharacterized protein LOC108808437</fullName>
    </submittedName>
</protein>
<reference evidence="3" key="2">
    <citation type="submission" date="2025-08" db="UniProtKB">
        <authorList>
            <consortium name="RefSeq"/>
        </authorList>
    </citation>
    <scope>IDENTIFICATION</scope>
    <source>
        <tissue evidence="3">Leaf</tissue>
    </source>
</reference>
<dbReference type="Pfam" id="PF13966">
    <property type="entry name" value="zf-RVT"/>
    <property type="match status" value="1"/>
</dbReference>
<feature type="domain" description="Reverse transcriptase zinc-binding" evidence="1">
    <location>
        <begin position="64"/>
        <end position="148"/>
    </location>
</feature>
<dbReference type="RefSeq" id="XP_018436087.2">
    <property type="nucleotide sequence ID" value="XM_018580585.2"/>
</dbReference>
<sequence>MINLGIKLNDTVEKALRHHRRRKHREEIFNAIEDEITALRLQGLNHNEDVHLWKTGENNYNTNFSSKETWKLIRVEQVKVDWCKGIWFPYNTPRFSFMAWIAVQNRLPTGDKMLSWNTAATTACCLCPEPLETRNHLFYKCTFSEEVWKNLTHKLLSRQYTNEWEEIIKTLTGQASSTRLFLIRYVFQSTLSAIWKERNGRKHGEKSNSPATIIKGVDKAVRNRITSLRLAGVCKHTKAMETWFSVR</sequence>
<organism evidence="2 3">
    <name type="scientific">Raphanus sativus</name>
    <name type="common">Radish</name>
    <name type="synonym">Raphanus raphanistrum var. sativus</name>
    <dbReference type="NCBI Taxonomy" id="3726"/>
    <lineage>
        <taxon>Eukaryota</taxon>
        <taxon>Viridiplantae</taxon>
        <taxon>Streptophyta</taxon>
        <taxon>Embryophyta</taxon>
        <taxon>Tracheophyta</taxon>
        <taxon>Spermatophyta</taxon>
        <taxon>Magnoliopsida</taxon>
        <taxon>eudicotyledons</taxon>
        <taxon>Gunneridae</taxon>
        <taxon>Pentapetalae</taxon>
        <taxon>rosids</taxon>
        <taxon>malvids</taxon>
        <taxon>Brassicales</taxon>
        <taxon>Brassicaceae</taxon>
        <taxon>Brassiceae</taxon>
        <taxon>Raphanus</taxon>
    </lineage>
</organism>
<dbReference type="OrthoDB" id="1107057at2759"/>
<gene>
    <name evidence="3" type="primary">LOC108808437</name>
</gene>
<evidence type="ECO:0000313" key="2">
    <source>
        <dbReference type="Proteomes" id="UP000504610"/>
    </source>
</evidence>
<dbReference type="AlphaFoldDB" id="A0A6J0JKC3"/>
<proteinExistence type="predicted"/>